<dbReference type="EMBL" id="CP116221">
    <property type="protein sequence ID" value="WCO00519.1"/>
    <property type="molecule type" value="Genomic_DNA"/>
</dbReference>
<evidence type="ECO:0000313" key="2">
    <source>
        <dbReference type="EMBL" id="WCO00519.1"/>
    </source>
</evidence>
<dbReference type="RefSeq" id="WP_249996565.1">
    <property type="nucleotide sequence ID" value="NZ_CP116221.1"/>
</dbReference>
<name>A0ABY7RTU5_9FLAO</name>
<keyword evidence="3" id="KW-1185">Reference proteome</keyword>
<dbReference type="InterPro" id="IPR006179">
    <property type="entry name" value="5_nucleotidase/apyrase"/>
</dbReference>
<organism evidence="2 3">
    <name type="scientific">Psychroserpens ponticola</name>
    <dbReference type="NCBI Taxonomy" id="2932268"/>
    <lineage>
        <taxon>Bacteria</taxon>
        <taxon>Pseudomonadati</taxon>
        <taxon>Bacteroidota</taxon>
        <taxon>Flavobacteriia</taxon>
        <taxon>Flavobacteriales</taxon>
        <taxon>Flavobacteriaceae</taxon>
        <taxon>Psychroserpens</taxon>
    </lineage>
</organism>
<gene>
    <name evidence="2" type="ORF">MUN68_010610</name>
</gene>
<dbReference type="Proteomes" id="UP001202717">
    <property type="component" value="Chromosome"/>
</dbReference>
<dbReference type="PANTHER" id="PTHR11575">
    <property type="entry name" value="5'-NUCLEOTIDASE-RELATED"/>
    <property type="match status" value="1"/>
</dbReference>
<dbReference type="InterPro" id="IPR036907">
    <property type="entry name" value="5'-Nucleotdase_C_sf"/>
</dbReference>
<evidence type="ECO:0000313" key="3">
    <source>
        <dbReference type="Proteomes" id="UP001202717"/>
    </source>
</evidence>
<evidence type="ECO:0000259" key="1">
    <source>
        <dbReference type="Pfam" id="PF02872"/>
    </source>
</evidence>
<dbReference type="Gene3D" id="3.90.780.10">
    <property type="entry name" value="5'-Nucleotidase, C-terminal domain"/>
    <property type="match status" value="1"/>
</dbReference>
<dbReference type="InterPro" id="IPR008334">
    <property type="entry name" value="5'-Nucleotdase_C"/>
</dbReference>
<protein>
    <submittedName>
        <fullName evidence="2">5'-nucleotidase</fullName>
    </submittedName>
</protein>
<accession>A0ABY7RTU5</accession>
<reference evidence="2 3" key="1">
    <citation type="submission" date="2023-01" db="EMBL/GenBank/DDBJ databases">
        <title>Psychroserpens ponticola sp. nov., isolated from seawater.</title>
        <authorList>
            <person name="Kristyanto S."/>
            <person name="Jung J."/>
            <person name="Kim J.M."/>
            <person name="Jeon C.O."/>
        </authorList>
    </citation>
    <scope>NUCLEOTIDE SEQUENCE [LARGE SCALE GENOMIC DNA]</scope>
    <source>
        <strain evidence="2 3">MSW6</strain>
    </source>
</reference>
<feature type="domain" description="5'-Nucleotidase C-terminal" evidence="1">
    <location>
        <begin position="69"/>
        <end position="211"/>
    </location>
</feature>
<proteinExistence type="predicted"/>
<dbReference type="PRINTS" id="PR01607">
    <property type="entry name" value="APYRASEFAMLY"/>
</dbReference>
<dbReference type="SUPFAM" id="SSF55816">
    <property type="entry name" value="5'-nucleotidase (syn. UDP-sugar hydrolase), C-terminal domain"/>
    <property type="match status" value="1"/>
</dbReference>
<sequence>MKNIFFLIGLSLILFTSCKSNNLYKIEGRQIAITDSLKTNQSIEDYIKPYRIQINKSLDSVISYAKDTYSKKDGFLNTAIGNMMADAVYEQSNPIFKARTGHTIDLVLLNHGGIRSIISKGNITTRTAYNVMPFENSVVVVTMKGNKVKELVDYLVRDQRPHPIYGLQIVLNEDLQLKSATINGKNIEDNKSYYVATNDYLYSGGDKMIFFKPNEHLDDLNYKIRNVLIDYFTKKDTIAPVIDDRFIQIKH</sequence>
<dbReference type="PROSITE" id="PS51257">
    <property type="entry name" value="PROKAR_LIPOPROTEIN"/>
    <property type="match status" value="1"/>
</dbReference>
<dbReference type="PANTHER" id="PTHR11575:SF24">
    <property type="entry name" value="5'-NUCLEOTIDASE"/>
    <property type="match status" value="1"/>
</dbReference>
<dbReference type="Pfam" id="PF02872">
    <property type="entry name" value="5_nucleotid_C"/>
    <property type="match status" value="1"/>
</dbReference>